<sequence length="195" mass="21486">MKIAKSKKPAASKTVAKKVSDKTARGIIIVITGNGKGKTTSAFGQALRAVGQGYKVFILQFMKGREYGEFIAAEKYLPNLTIRKSGLDSFVMRGKAAPIDIELAQKGLDTARKAIMSGKYDMVILDEVNVAMDFKLIKLKEVIEIIKNKPTALNLILTGRYAPKEIIRLADTVSEVQEIKHHYNAGIKDRAGIEY</sequence>
<name>A0A0W8FKT6_9ZZZZ</name>
<dbReference type="GO" id="GO:0009236">
    <property type="term" value="P:cobalamin biosynthetic process"/>
    <property type="evidence" value="ECO:0007669"/>
    <property type="project" value="InterPro"/>
</dbReference>
<dbReference type="Pfam" id="PF02572">
    <property type="entry name" value="CobA_CobO_BtuR"/>
    <property type="match status" value="1"/>
</dbReference>
<dbReference type="PANTHER" id="PTHR46638">
    <property type="entry name" value="CORRINOID ADENOSYLTRANSFERASE"/>
    <property type="match status" value="1"/>
</dbReference>
<dbReference type="SUPFAM" id="SSF52540">
    <property type="entry name" value="P-loop containing nucleoside triphosphate hydrolases"/>
    <property type="match status" value="1"/>
</dbReference>
<reference evidence="1" key="1">
    <citation type="journal article" date="2015" name="Proc. Natl. Acad. Sci. U.S.A.">
        <title>Networks of energetic and metabolic interactions define dynamics in microbial communities.</title>
        <authorList>
            <person name="Embree M."/>
            <person name="Liu J.K."/>
            <person name="Al-Bassam M.M."/>
            <person name="Zengler K."/>
        </authorList>
    </citation>
    <scope>NUCLEOTIDE SEQUENCE</scope>
</reference>
<proteinExistence type="predicted"/>
<keyword evidence="1" id="KW-0808">Transferase</keyword>
<dbReference type="PIRSF" id="PIRSF015617">
    <property type="entry name" value="Adensltrnsf_CobA"/>
    <property type="match status" value="1"/>
</dbReference>
<dbReference type="InterPro" id="IPR003724">
    <property type="entry name" value="CblAdoTrfase_CobA"/>
</dbReference>
<comment type="caution">
    <text evidence="1">The sequence shown here is derived from an EMBL/GenBank/DDBJ whole genome shotgun (WGS) entry which is preliminary data.</text>
</comment>
<dbReference type="InterPro" id="IPR027417">
    <property type="entry name" value="P-loop_NTPase"/>
</dbReference>
<gene>
    <name evidence="1" type="ORF">ASZ90_008784</name>
</gene>
<dbReference type="GO" id="GO:0008817">
    <property type="term" value="F:corrinoid adenosyltransferase activity"/>
    <property type="evidence" value="ECO:0007669"/>
    <property type="project" value="UniProtKB-EC"/>
</dbReference>
<dbReference type="AlphaFoldDB" id="A0A0W8FKT6"/>
<organism evidence="1">
    <name type="scientific">hydrocarbon metagenome</name>
    <dbReference type="NCBI Taxonomy" id="938273"/>
    <lineage>
        <taxon>unclassified sequences</taxon>
        <taxon>metagenomes</taxon>
        <taxon>ecological metagenomes</taxon>
    </lineage>
</organism>
<dbReference type="NCBIfam" id="TIGR00708">
    <property type="entry name" value="cobA"/>
    <property type="match status" value="1"/>
</dbReference>
<dbReference type="Gene3D" id="3.40.50.300">
    <property type="entry name" value="P-loop containing nucleotide triphosphate hydrolases"/>
    <property type="match status" value="1"/>
</dbReference>
<dbReference type="CDD" id="cd00561">
    <property type="entry name" value="CobA_ACA"/>
    <property type="match status" value="1"/>
</dbReference>
<dbReference type="PANTHER" id="PTHR46638:SF1">
    <property type="entry name" value="CORRINOID ADENOSYLTRANSFERASE"/>
    <property type="match status" value="1"/>
</dbReference>
<dbReference type="GO" id="GO:0005524">
    <property type="term" value="F:ATP binding"/>
    <property type="evidence" value="ECO:0007669"/>
    <property type="project" value="InterPro"/>
</dbReference>
<evidence type="ECO:0000313" key="1">
    <source>
        <dbReference type="EMBL" id="KUG21428.1"/>
    </source>
</evidence>
<protein>
    <submittedName>
        <fullName evidence="1">Cob(I)alamin adenosyltransferase</fullName>
        <ecNumber evidence="1">2.5.1.17</ecNumber>
    </submittedName>
</protein>
<dbReference type="NCBIfam" id="NF004637">
    <property type="entry name" value="PRK05986.1"/>
    <property type="match status" value="1"/>
</dbReference>
<dbReference type="EC" id="2.5.1.17" evidence="1"/>
<accession>A0A0W8FKT6</accession>
<dbReference type="EMBL" id="LNQE01001062">
    <property type="protein sequence ID" value="KUG21428.1"/>
    <property type="molecule type" value="Genomic_DNA"/>
</dbReference>